<protein>
    <submittedName>
        <fullName evidence="1">Uncharacterized protein</fullName>
    </submittedName>
</protein>
<keyword evidence="2" id="KW-1185">Reference proteome</keyword>
<gene>
    <name evidence="1" type="ORF">EGR_10106</name>
</gene>
<comment type="caution">
    <text evidence="1">The sequence shown here is derived from an EMBL/GenBank/DDBJ whole genome shotgun (WGS) entry which is preliminary data.</text>
</comment>
<dbReference type="AlphaFoldDB" id="W6UNT7"/>
<dbReference type="GeneID" id="36345821"/>
<evidence type="ECO:0000313" key="1">
    <source>
        <dbReference type="EMBL" id="EUB55034.1"/>
    </source>
</evidence>
<sequence length="98" mass="11535">MIQHTLLHDAVKWGTELNHRGNLQRYDNQTAMIECFRKSTGKISFDGNIMHPTDAVIAPNKRLKAIYHYLAILKRAYHTKCKICIVNQIFLKQFRVFF</sequence>
<dbReference type="KEGG" id="egl:EGR_10106"/>
<accession>W6UNT7</accession>
<dbReference type="CTD" id="36345821"/>
<name>W6UNT7_ECHGR</name>
<evidence type="ECO:0000313" key="2">
    <source>
        <dbReference type="Proteomes" id="UP000019149"/>
    </source>
</evidence>
<dbReference type="RefSeq" id="XP_024346230.1">
    <property type="nucleotide sequence ID" value="XM_024499355.1"/>
</dbReference>
<dbReference type="Proteomes" id="UP000019149">
    <property type="component" value="Unassembled WGS sequence"/>
</dbReference>
<organism evidence="1 2">
    <name type="scientific">Echinococcus granulosus</name>
    <name type="common">Hydatid tapeworm</name>
    <dbReference type="NCBI Taxonomy" id="6210"/>
    <lineage>
        <taxon>Eukaryota</taxon>
        <taxon>Metazoa</taxon>
        <taxon>Spiralia</taxon>
        <taxon>Lophotrochozoa</taxon>
        <taxon>Platyhelminthes</taxon>
        <taxon>Cestoda</taxon>
        <taxon>Eucestoda</taxon>
        <taxon>Cyclophyllidea</taxon>
        <taxon>Taeniidae</taxon>
        <taxon>Echinococcus</taxon>
        <taxon>Echinococcus granulosus group</taxon>
    </lineage>
</organism>
<proteinExistence type="predicted"/>
<dbReference type="EMBL" id="APAU02000190">
    <property type="protein sequence ID" value="EUB55034.1"/>
    <property type="molecule type" value="Genomic_DNA"/>
</dbReference>
<reference evidence="1 2" key="1">
    <citation type="journal article" date="2013" name="Nat. Genet.">
        <title>The genome of the hydatid tapeworm Echinococcus granulosus.</title>
        <authorList>
            <person name="Zheng H."/>
            <person name="Zhang W."/>
            <person name="Zhang L."/>
            <person name="Zhang Z."/>
            <person name="Li J."/>
            <person name="Lu G."/>
            <person name="Zhu Y."/>
            <person name="Wang Y."/>
            <person name="Huang Y."/>
            <person name="Liu J."/>
            <person name="Kang H."/>
            <person name="Chen J."/>
            <person name="Wang L."/>
            <person name="Chen A."/>
            <person name="Yu S."/>
            <person name="Gao Z."/>
            <person name="Jin L."/>
            <person name="Gu W."/>
            <person name="Wang Z."/>
            <person name="Zhao L."/>
            <person name="Shi B."/>
            <person name="Wen H."/>
            <person name="Lin R."/>
            <person name="Jones M.K."/>
            <person name="Brejova B."/>
            <person name="Vinar T."/>
            <person name="Zhao G."/>
            <person name="McManus D.P."/>
            <person name="Chen Z."/>
            <person name="Zhou Y."/>
            <person name="Wang S."/>
        </authorList>
    </citation>
    <scope>NUCLEOTIDE SEQUENCE [LARGE SCALE GENOMIC DNA]</scope>
</reference>